<evidence type="ECO:0008006" key="3">
    <source>
        <dbReference type="Google" id="ProtNLM"/>
    </source>
</evidence>
<evidence type="ECO:0000313" key="1">
    <source>
        <dbReference type="EMBL" id="MFC4304395.1"/>
    </source>
</evidence>
<accession>A0ABV8SBL5</accession>
<sequence>MISIVPPNVPRLESKHLNYFTKHRFNELKQAVSGWPIASHRPFLQLLMDEMPLLITGMPAELERIRKKAEADHPALYASLKTIQLSAVDRASINAGPPKHALSQLAKVTDEAKLKAKLERIFNYGAFVRGTKDWGAYALVKELNVSVCPYCNRQYTTSLDTRTGKTRPQLDHFYNKSMYPYFSLSLYNLIPSCSVCNSSLKGDKDFVLDTHWSPYERWRCSEDIRFTLQFVKPISQIGGIPDYIRDWYTKHDYFKLDFKADGKVSSSNRERIERNLEVFKIAELYDSHKSYAHEIMLKKEFYSEAWVDMMLNEFPDIFPTRDSVLLWVTGNYHSSADFGNRVLAKLTRDIWEEYIPTGLLF</sequence>
<dbReference type="Gene3D" id="1.10.30.50">
    <property type="match status" value="1"/>
</dbReference>
<keyword evidence="2" id="KW-1185">Reference proteome</keyword>
<evidence type="ECO:0000313" key="2">
    <source>
        <dbReference type="Proteomes" id="UP001595755"/>
    </source>
</evidence>
<dbReference type="Proteomes" id="UP001595755">
    <property type="component" value="Unassembled WGS sequence"/>
</dbReference>
<proteinExistence type="predicted"/>
<comment type="caution">
    <text evidence="1">The sequence shown here is derived from an EMBL/GenBank/DDBJ whole genome shotgun (WGS) entry which is preliminary data.</text>
</comment>
<dbReference type="RefSeq" id="WP_204604888.1">
    <property type="nucleotide sequence ID" value="NZ_JBHSED010000023.1"/>
</dbReference>
<reference evidence="2" key="1">
    <citation type="journal article" date="2019" name="Int. J. Syst. Evol. Microbiol.">
        <title>The Global Catalogue of Microorganisms (GCM) 10K type strain sequencing project: providing services to taxonomists for standard genome sequencing and annotation.</title>
        <authorList>
            <consortium name="The Broad Institute Genomics Platform"/>
            <consortium name="The Broad Institute Genome Sequencing Center for Infectious Disease"/>
            <person name="Wu L."/>
            <person name="Ma J."/>
        </authorList>
    </citation>
    <scope>NUCLEOTIDE SEQUENCE [LARGE SCALE GENOMIC DNA]</scope>
    <source>
        <strain evidence="2">CGMCC 4.1641</strain>
    </source>
</reference>
<name>A0ABV8SBL5_9BACL</name>
<dbReference type="EMBL" id="JBHSED010000023">
    <property type="protein sequence ID" value="MFC4304395.1"/>
    <property type="molecule type" value="Genomic_DNA"/>
</dbReference>
<gene>
    <name evidence="1" type="ORF">ACFO1S_13240</name>
</gene>
<protein>
    <recommendedName>
        <fullName evidence="3">HNH endonuclease</fullName>
    </recommendedName>
</protein>
<organism evidence="1 2">
    <name type="scientific">Cohnella boryungensis</name>
    <dbReference type="NCBI Taxonomy" id="768479"/>
    <lineage>
        <taxon>Bacteria</taxon>
        <taxon>Bacillati</taxon>
        <taxon>Bacillota</taxon>
        <taxon>Bacilli</taxon>
        <taxon>Bacillales</taxon>
        <taxon>Paenibacillaceae</taxon>
        <taxon>Cohnella</taxon>
    </lineage>
</organism>